<protein>
    <recommendedName>
        <fullName evidence="3">VWFA domain-containing protein</fullName>
    </recommendedName>
</protein>
<dbReference type="EMBL" id="JBHFFA010000003">
    <property type="protein sequence ID" value="KAL2635743.1"/>
    <property type="molecule type" value="Genomic_DNA"/>
</dbReference>
<evidence type="ECO:0000256" key="1">
    <source>
        <dbReference type="SAM" id="Coils"/>
    </source>
</evidence>
<name>A0ABD1YYG4_9MARC</name>
<dbReference type="PANTHER" id="PTHR22796:SF1">
    <property type="entry name" value="VWFA DOMAIN-CONTAINING PROTEIN"/>
    <property type="match status" value="1"/>
</dbReference>
<feature type="compositionally biased region" description="Basic and acidic residues" evidence="2">
    <location>
        <begin position="160"/>
        <end position="174"/>
    </location>
</feature>
<dbReference type="SUPFAM" id="SSF53300">
    <property type="entry name" value="vWA-like"/>
    <property type="match status" value="1"/>
</dbReference>
<proteinExistence type="predicted"/>
<dbReference type="Gene3D" id="3.40.50.410">
    <property type="entry name" value="von Willebrand factor, type A domain"/>
    <property type="match status" value="1"/>
</dbReference>
<feature type="compositionally biased region" description="Basic and acidic residues" evidence="2">
    <location>
        <begin position="96"/>
        <end position="110"/>
    </location>
</feature>
<dbReference type="Pfam" id="PF13519">
    <property type="entry name" value="VWA_2"/>
    <property type="match status" value="1"/>
</dbReference>
<comment type="caution">
    <text evidence="4">The sequence shown here is derived from an EMBL/GenBank/DDBJ whole genome shotgun (WGS) entry which is preliminary data.</text>
</comment>
<dbReference type="InterPro" id="IPR002035">
    <property type="entry name" value="VWF_A"/>
</dbReference>
<sequence>MAKGDYEPSAPLIDEEWPGSNTTYEGERWSQDESLESSSSRYATSSSRPESAAYQSYHARNIILSTSETDALSLKSCTPGPELSQMSNTSPSLESEIGHSEGCKDGRSRSAVDASLSSSTELKLRKSAHVPDLGLDKSRPGTHGAELSQVSNTSPILESKIGHPEGCKDGKSRSPIDASLSSSDDLEHRKSAHVPDLGLDKSRPETPPVQGSEGMNMDHESNLQNFDHSPVMESTNCRPARSTEDTEFLTSSSGAKLFQLMDIRSDRQDLSYVEKIILPRGQIFSFCKELDAESTRESREGELSITFEKLDRSCLHVVGFYGSKDLLLKCFRCCNTIAPDDQVYSKMQADSLFPGLYAVLAKDKKTLFVFYWHHGRALPNASRRDISCNFVRYLVDLCDSVFILLEGSQETIREGLQKGKLSGAVRKNRKRELRIERLQATEDMVEFLPGFSLSVNTRPSSGHLTNFRMCDGSRCGILSRTRVPLRRFSRRQEIRMRLQEVSAGTQLFDGKFVHLSSHELQGEDLSIFLQCSGCSVGKEYVRLLEEHERIKDDFLKKNERDKENRLKNSEGEVEKAVTKFISEYLTAVFTWEEALHADASVEVLQGMLLSAQEPMQGKKVPQNNQGNLFTKGIRVAGQVVGQLTGFGNVAEPQDSRIGSRSRFPTLDRLESEIFTGFGKLNRVHNRFIFWSNRIIIRPLQLQDTSPQAYTVEHAPNTNGTPGEKRSHSGPLCFNERLFLRPLRSKGVQMKPLERVFRAKDRKSDGPLLTDTRVVSCSPYGVETECELEVLKDEFALGGLQDWVAFEADEILPQLKKKASLLSYVGVVRGQLQDEFIYQVLQLQDTEFLEALLNGQSQDVADEIRARWGETCTSSVAADILMENVVHQCKAVYTRAREELFKKFQNWFKRYMRGVLEMWIQLEDSESRNFLEKGLEEKRRKYLQKMRQNRTLGNQSGIKLRSCYLIPNADRGTKSHLLVSKLLTDSWFRKSILVVTYEEEVLETETERLLVQEISPSKHDLEELERDPTHAFIPKLQMPPQQIMSLDPSTEKLLMLTFLKTGQYLAFILTTKEDVSHCHIFFIPTPGTQLPVRRFEHGYDQIAFDDQTRFLALYAEDQDLIQIYRFDGSYKHLDFCGAEVDLLALSAGSVTWMKFIPGRGELVFVDSAHKVYVFEMTARMVRASEIQLPGPFLKAEVTRQGPCLLVFNGPATQLGSHSRDTTATTPLKIEIYWMDHSMAYITTMSIPIPTCQWDALLNGQLETAVRSLGSQEHLLLIGGEGIISHCLKITSASEEYQLFSDGASKAEGSQHLGSGLALDYLYHVYEKFSTNPPLSKQQRALSFFLVLDSGDQCLKEECLKAFDSIFSKLQNEKGKNFHRLDKRCRVHELSEVHLILAHIAHSVSESEKRNLGIRTRSMGGWIRQLLCLVPIQIARAENNCLRPLADGLELSADVDYDNTISLASLLRFGFYDTVFASWRNKPVKIISSMGKQSSGKSYLLNHLSGSLLDVSGGRCTDGVWMTVRFDDSSADENACMYVLLDFEGVGTFERSEQEDMLLSVLNAAVSNITIYNKKDFNIDRETETVFERFQNGVSLVKADDKLFKGIFHIVVKDVGEEDLEDLDNELRVKIRKMLANSKDNFLTKMYGGRVIFVLMAPFNTANFYADVDQIYDTIGSPQLPALYTDGRSFSTDLKLLIAQLCAKDWAPMDSKRMELRVYLLRAHLSCAISMGHLDTKSHETKLVNFDTHEEITDSTLQLGGNLFTVHDTGLKLKPSDGGSIRSVLLSLKEMFQEVVQRDGKNDETWHTGFVGFLEGVVNRRKQRVMEWISSNSQTFQQHDDIQRVTLEAAALCAELIQQLSVCSCTCEECFLRCTKEKGHADGHLCLGNHLCTQFCSYCVREKDADSENSSVNKCSDAAGHQGSHDCRVKEHTCDRTCAHYGQAANCNKKCAGMVGHDGQHLCNSREHKCKEQCSLHSCTNPCITPFEISDHSRHACHEKFCPMSCNVKGCNRRCESKDHFHDDTPGVVHYCGLSHPCLEKCKAHGNCAVQQDLIRTTATFTSKYGSFEYEHVAEQSGVRKSCCKEIPPFQTEHEGPHSHSLKENIVHFCDIKCPACGYFCTEPIGHAGLHNTVHGNMRNTTFSSDSEKIETVDRTYAWGESGAAEMCNMHCKKQGRGHLHLVLCPSGQGGGGICYSRLHADGVRHEIQKTGPHFDVPKDEMTHAAYWKHMQFTDPCSQEDQKLFNLCGHECRSEEHEENSVAGTSTGKGEPKKSFCTLQLWHGPASEEEKNIFKGGYVTSDGHHMDCSHVLPSNVVFIIDRSGSMCHHDVTPQFVQFQETHNNRLGCVFEAVLRFIRTRLTMSLSQGADLASVVLFNHEDSALTVVELEAMDENIVNKLLVYSPDGGTNFSAGLKQAERILLKSKLDGDERHPVVIFLSDGENVGSDDEALDIIKSMRREHGKHLQIFTVKLGSECWTELSLIKGKNEKILERMADEGKSFTAADRLILAETFIGIAKSLKPLTRALVVNGSQQRRKSNKIDKLTTRLHFQQFLEAIVEDKK</sequence>
<reference evidence="4 5" key="1">
    <citation type="submission" date="2024-09" db="EMBL/GenBank/DDBJ databases">
        <title>Chromosome-scale assembly of Riccia fluitans.</title>
        <authorList>
            <person name="Paukszto L."/>
            <person name="Sawicki J."/>
            <person name="Karawczyk K."/>
            <person name="Piernik-Szablinska J."/>
            <person name="Szczecinska M."/>
            <person name="Mazdziarz M."/>
        </authorList>
    </citation>
    <scope>NUCLEOTIDE SEQUENCE [LARGE SCALE GENOMIC DNA]</scope>
    <source>
        <strain evidence="4">Rf_01</strain>
        <tissue evidence="4">Aerial parts of the thallus</tissue>
    </source>
</reference>
<feature type="compositionally biased region" description="Low complexity" evidence="2">
    <location>
        <begin position="36"/>
        <end position="51"/>
    </location>
</feature>
<dbReference type="PANTHER" id="PTHR22796">
    <property type="entry name" value="URG4-RELATED"/>
    <property type="match status" value="1"/>
</dbReference>
<evidence type="ECO:0000313" key="5">
    <source>
        <dbReference type="Proteomes" id="UP001605036"/>
    </source>
</evidence>
<gene>
    <name evidence="4" type="ORF">R1flu_007222</name>
</gene>
<keyword evidence="1" id="KW-0175">Coiled coil</keyword>
<evidence type="ECO:0000313" key="4">
    <source>
        <dbReference type="EMBL" id="KAL2635743.1"/>
    </source>
</evidence>
<dbReference type="InterPro" id="IPR036465">
    <property type="entry name" value="vWFA_dom_sf"/>
</dbReference>
<keyword evidence="5" id="KW-1185">Reference proteome</keyword>
<dbReference type="Proteomes" id="UP001605036">
    <property type="component" value="Unassembled WGS sequence"/>
</dbReference>
<dbReference type="CDD" id="cd00198">
    <property type="entry name" value="vWFA"/>
    <property type="match status" value="1"/>
</dbReference>
<feature type="region of interest" description="Disordered" evidence="2">
    <location>
        <begin position="73"/>
        <end position="215"/>
    </location>
</feature>
<evidence type="ECO:0000256" key="2">
    <source>
        <dbReference type="SAM" id="MobiDB-lite"/>
    </source>
</evidence>
<dbReference type="Pfam" id="PF02263">
    <property type="entry name" value="GBP"/>
    <property type="match status" value="1"/>
</dbReference>
<feature type="domain" description="VWFA" evidence="3">
    <location>
        <begin position="2313"/>
        <end position="2519"/>
    </location>
</feature>
<organism evidence="4 5">
    <name type="scientific">Riccia fluitans</name>
    <dbReference type="NCBI Taxonomy" id="41844"/>
    <lineage>
        <taxon>Eukaryota</taxon>
        <taxon>Viridiplantae</taxon>
        <taxon>Streptophyta</taxon>
        <taxon>Embryophyta</taxon>
        <taxon>Marchantiophyta</taxon>
        <taxon>Marchantiopsida</taxon>
        <taxon>Marchantiidae</taxon>
        <taxon>Marchantiales</taxon>
        <taxon>Ricciaceae</taxon>
        <taxon>Riccia</taxon>
    </lineage>
</organism>
<dbReference type="Gene3D" id="3.40.50.300">
    <property type="entry name" value="P-loop containing nucleotide triphosphate hydrolases"/>
    <property type="match status" value="1"/>
</dbReference>
<dbReference type="SUPFAM" id="SSF52540">
    <property type="entry name" value="P-loop containing nucleoside triphosphate hydrolases"/>
    <property type="match status" value="1"/>
</dbReference>
<feature type="region of interest" description="Disordered" evidence="2">
    <location>
        <begin position="1"/>
        <end position="54"/>
    </location>
</feature>
<feature type="compositionally biased region" description="Polar residues" evidence="2">
    <location>
        <begin position="84"/>
        <end position="93"/>
    </location>
</feature>
<feature type="coiled-coil region" evidence="1">
    <location>
        <begin position="544"/>
        <end position="579"/>
    </location>
</feature>
<accession>A0ABD1YYG4</accession>
<dbReference type="PROSITE" id="PS50234">
    <property type="entry name" value="VWFA"/>
    <property type="match status" value="1"/>
</dbReference>
<dbReference type="SMART" id="SM00327">
    <property type="entry name" value="VWA"/>
    <property type="match status" value="1"/>
</dbReference>
<dbReference type="InterPro" id="IPR027417">
    <property type="entry name" value="P-loop_NTPase"/>
</dbReference>
<evidence type="ECO:0000259" key="3">
    <source>
        <dbReference type="PROSITE" id="PS50234"/>
    </source>
</evidence>
<dbReference type="InterPro" id="IPR015894">
    <property type="entry name" value="Guanylate-bd_N"/>
</dbReference>